<evidence type="ECO:0000256" key="8">
    <source>
        <dbReference type="ARBA" id="ARBA00044011"/>
    </source>
</evidence>
<dbReference type="PANTHER" id="PTHR21649">
    <property type="entry name" value="CHLOROPHYLL A/B BINDING PROTEIN"/>
    <property type="match status" value="1"/>
</dbReference>
<feature type="binding site" description="axial binding residue" evidence="9">
    <location>
        <position position="149"/>
    </location>
    <ligand>
        <name>chlorophyll b</name>
        <dbReference type="ChEBI" id="CHEBI:61721"/>
        <label>1</label>
    </ligand>
    <ligandPart>
        <name>Mg</name>
        <dbReference type="ChEBI" id="CHEBI:25107"/>
    </ligandPart>
</feature>
<dbReference type="OrthoDB" id="423598at2759"/>
<comment type="subunit">
    <text evidence="8">The LHC complex of chromophytic algae is composed of fucoxanthin, chlorophyll A and C bound non-covalently by fucoxanthin chlorophyll proteins (FCPs). The ratio of the pigments in LHC; fucoxanthin: chlorophyll C: chlorophyll A; (0.6-1): (0.1-0.3): (1).</text>
</comment>
<comment type="similarity">
    <text evidence="3">Belongs to the fucoxanthin chlorophyll protein family.</text>
</comment>
<protein>
    <submittedName>
        <fullName evidence="12">Chlorophyll A-B binding protein</fullName>
    </submittedName>
</protein>
<sequence>MKFTTLSLFALVSSSAAFSPFGGGSKPATKTTSSKKAASLVEERVKPQKSIYDPLGLYSKTSPERVAGIIQPLETPLEKDEKIVDPLALYRDKSEVSDDADRSASLPFIKRPTLLDGSLPGDRGFDPFNFASDASALQWYRDSELRHARIAMLAAVGWPLAELFHKGIASNFGLESALTEAHKVPSVLNGGLGMTSPLFWVGAISATAALEFISTKSQNSTGDYGFDPLGLGGKTDKQKFFMNEAEIFNGRLAMLAITGFAIQEFFTNTAVIDQTPIFFKPFADVVSQLLESGATSTSV</sequence>
<keyword evidence="4" id="KW-0150">Chloroplast</keyword>
<evidence type="ECO:0000256" key="3">
    <source>
        <dbReference type="ARBA" id="ARBA00005933"/>
    </source>
</evidence>
<accession>A0A9K3L1B9</accession>
<dbReference type="GO" id="GO:0016020">
    <property type="term" value="C:membrane"/>
    <property type="evidence" value="ECO:0007669"/>
    <property type="project" value="InterPro"/>
</dbReference>
<feature type="binding site" evidence="9">
    <location>
        <position position="251"/>
    </location>
    <ligand>
        <name>chlorophyll a</name>
        <dbReference type="ChEBI" id="CHEBI:58416"/>
        <label>1</label>
    </ligand>
</feature>
<comment type="caution">
    <text evidence="12">The sequence shown here is derived from an EMBL/GenBank/DDBJ whole genome shotgun (WGS) entry which is preliminary data.</text>
</comment>
<keyword evidence="5" id="KW-0602">Photosynthesis</keyword>
<reference evidence="12" key="2">
    <citation type="submission" date="2021-04" db="EMBL/GenBank/DDBJ databases">
        <authorList>
            <person name="Podell S."/>
        </authorList>
    </citation>
    <scope>NUCLEOTIDE SEQUENCE</scope>
    <source>
        <strain evidence="12">Hildebrandi</strain>
    </source>
</reference>
<feature type="chain" id="PRO_5039928822" evidence="11">
    <location>
        <begin position="18"/>
        <end position="299"/>
    </location>
</feature>
<comment type="function">
    <text evidence="1">The light-harvesting complex (LHC) functions as a light receptor, it captures and delivers excitation energy to photosystems with which it is closely associated. Energy is transferred from the carotenoid and chlorophyll C (or B) to chlorophyll A and the photosynthetic reaction centers where it is used to synthesize ATP and reducing power.</text>
</comment>
<evidence type="ECO:0000256" key="1">
    <source>
        <dbReference type="ARBA" id="ARBA00004022"/>
    </source>
</evidence>
<dbReference type="InterPro" id="IPR001344">
    <property type="entry name" value="Chloro_AB-bd_pln"/>
</dbReference>
<dbReference type="GO" id="GO:0030076">
    <property type="term" value="C:light-harvesting complex"/>
    <property type="evidence" value="ECO:0007669"/>
    <property type="project" value="UniProtKB-KW"/>
</dbReference>
<feature type="binding site" description="axial binding residue" evidence="9">
    <location>
        <position position="249"/>
    </location>
    <ligand>
        <name>chlorophyll a</name>
        <dbReference type="ChEBI" id="CHEBI:58416"/>
        <label>6</label>
    </ligand>
    <ligandPart>
        <name>Mg</name>
        <dbReference type="ChEBI" id="CHEBI:25107"/>
    </ligandPart>
</feature>
<feature type="compositionally biased region" description="Low complexity" evidence="10">
    <location>
        <begin position="28"/>
        <end position="39"/>
    </location>
</feature>
<feature type="region of interest" description="Disordered" evidence="10">
    <location>
        <begin position="19"/>
        <end position="40"/>
    </location>
</feature>
<keyword evidence="13" id="KW-1185">Reference proteome</keyword>
<feature type="binding site" evidence="9">
    <location>
        <position position="246"/>
    </location>
    <ligand>
        <name>chlorophyll a</name>
        <dbReference type="ChEBI" id="CHEBI:58416"/>
        <label>1</label>
    </ligand>
</feature>
<feature type="binding site" evidence="9">
    <location>
        <position position="144"/>
    </location>
    <ligand>
        <name>chlorophyll a</name>
        <dbReference type="ChEBI" id="CHEBI:58416"/>
        <label>1</label>
    </ligand>
</feature>
<dbReference type="Pfam" id="PF00504">
    <property type="entry name" value="Chloroa_b-bind"/>
    <property type="match status" value="1"/>
</dbReference>
<evidence type="ECO:0000256" key="9">
    <source>
        <dbReference type="PIRSR" id="PIRSR601344-1"/>
    </source>
</evidence>
<evidence type="ECO:0000256" key="5">
    <source>
        <dbReference type="ARBA" id="ARBA00022531"/>
    </source>
</evidence>
<evidence type="ECO:0000256" key="10">
    <source>
        <dbReference type="SAM" id="MobiDB-lite"/>
    </source>
</evidence>
<keyword evidence="11" id="KW-0732">Signal</keyword>
<feature type="binding site" evidence="9">
    <location>
        <position position="263"/>
    </location>
    <ligand>
        <name>chlorophyll a</name>
        <dbReference type="ChEBI" id="CHEBI:58416"/>
        <label>1</label>
    </ligand>
</feature>
<gene>
    <name evidence="12" type="ORF">IV203_003153</name>
</gene>
<evidence type="ECO:0000313" key="13">
    <source>
        <dbReference type="Proteomes" id="UP000693970"/>
    </source>
</evidence>
<dbReference type="EMBL" id="JAGRRH010000016">
    <property type="protein sequence ID" value="KAG7353798.1"/>
    <property type="molecule type" value="Genomic_DNA"/>
</dbReference>
<keyword evidence="7" id="KW-0437">Light-harvesting polypeptide</keyword>
<organism evidence="12 13">
    <name type="scientific">Nitzschia inconspicua</name>
    <dbReference type="NCBI Taxonomy" id="303405"/>
    <lineage>
        <taxon>Eukaryota</taxon>
        <taxon>Sar</taxon>
        <taxon>Stramenopiles</taxon>
        <taxon>Ochrophyta</taxon>
        <taxon>Bacillariophyta</taxon>
        <taxon>Bacillariophyceae</taxon>
        <taxon>Bacillariophycidae</taxon>
        <taxon>Bacillariales</taxon>
        <taxon>Bacillariaceae</taxon>
        <taxon>Nitzschia</taxon>
    </lineage>
</organism>
<evidence type="ECO:0000256" key="6">
    <source>
        <dbReference type="ARBA" id="ARBA00022640"/>
    </source>
</evidence>
<evidence type="ECO:0000256" key="11">
    <source>
        <dbReference type="SAM" id="SignalP"/>
    </source>
</evidence>
<dbReference type="AlphaFoldDB" id="A0A9K3L1B9"/>
<evidence type="ECO:0000313" key="12">
    <source>
        <dbReference type="EMBL" id="KAG7353798.1"/>
    </source>
</evidence>
<name>A0A9K3L1B9_9STRA</name>
<dbReference type="GO" id="GO:0009507">
    <property type="term" value="C:chloroplast"/>
    <property type="evidence" value="ECO:0007669"/>
    <property type="project" value="UniProtKB-SubCell"/>
</dbReference>
<proteinExistence type="inferred from homology"/>
<feature type="signal peptide" evidence="11">
    <location>
        <begin position="1"/>
        <end position="17"/>
    </location>
</feature>
<feature type="binding site" evidence="9">
    <location>
        <position position="147"/>
    </location>
    <ligand>
        <name>chlorophyll a</name>
        <dbReference type="ChEBI" id="CHEBI:58416"/>
        <label>1</label>
    </ligand>
</feature>
<evidence type="ECO:0000256" key="2">
    <source>
        <dbReference type="ARBA" id="ARBA00004229"/>
    </source>
</evidence>
<reference evidence="12" key="1">
    <citation type="journal article" date="2021" name="Sci. Rep.">
        <title>Diploid genomic architecture of Nitzschia inconspicua, an elite biomass production diatom.</title>
        <authorList>
            <person name="Oliver A."/>
            <person name="Podell S."/>
            <person name="Pinowska A."/>
            <person name="Traller J.C."/>
            <person name="Smith S.R."/>
            <person name="McClure R."/>
            <person name="Beliaev A."/>
            <person name="Bohutskyi P."/>
            <person name="Hill E.A."/>
            <person name="Rabines A."/>
            <person name="Zheng H."/>
            <person name="Allen L.Z."/>
            <person name="Kuo A."/>
            <person name="Grigoriev I.V."/>
            <person name="Allen A.E."/>
            <person name="Hazlebeck D."/>
            <person name="Allen E.E."/>
        </authorList>
    </citation>
    <scope>NUCLEOTIDE SEQUENCE</scope>
    <source>
        <strain evidence="12">Hildebrandi</strain>
    </source>
</reference>
<dbReference type="InterPro" id="IPR022796">
    <property type="entry name" value="Chloroa_b-bind"/>
</dbReference>
<keyword evidence="6" id="KW-0934">Plastid</keyword>
<keyword evidence="9" id="KW-0148">Chlorophyll</keyword>
<dbReference type="GO" id="GO:0016168">
    <property type="term" value="F:chlorophyll binding"/>
    <property type="evidence" value="ECO:0007669"/>
    <property type="project" value="UniProtKB-KW"/>
</dbReference>
<dbReference type="Proteomes" id="UP000693970">
    <property type="component" value="Unassembled WGS sequence"/>
</dbReference>
<dbReference type="GO" id="GO:0009765">
    <property type="term" value="P:photosynthesis, light harvesting"/>
    <property type="evidence" value="ECO:0007669"/>
    <property type="project" value="InterPro"/>
</dbReference>
<keyword evidence="9" id="KW-0157">Chromophore</keyword>
<evidence type="ECO:0000256" key="7">
    <source>
        <dbReference type="ARBA" id="ARBA00023243"/>
    </source>
</evidence>
<evidence type="ECO:0000256" key="4">
    <source>
        <dbReference type="ARBA" id="ARBA00022528"/>
    </source>
</evidence>
<comment type="subcellular location">
    <subcellularLocation>
        <location evidence="2">Plastid</location>
        <location evidence="2">Chloroplast</location>
    </subcellularLocation>
</comment>